<reference evidence="6 7" key="1">
    <citation type="submission" date="2018-11" db="EMBL/GenBank/DDBJ databases">
        <title>Genomic analyses of the natural microbiome of Caenorhabditis elegans.</title>
        <authorList>
            <person name="Samuel B."/>
        </authorList>
    </citation>
    <scope>NUCLEOTIDE SEQUENCE [LARGE SCALE GENOMIC DNA]</scope>
    <source>
        <strain evidence="6 7">BIGb0473</strain>
    </source>
</reference>
<dbReference type="PANTHER" id="PTHR45527">
    <property type="entry name" value="NONRIBOSOMAL PEPTIDE SYNTHETASE"/>
    <property type="match status" value="1"/>
</dbReference>
<dbReference type="InterPro" id="IPR000873">
    <property type="entry name" value="AMP-dep_synth/lig_dom"/>
</dbReference>
<dbReference type="PANTHER" id="PTHR45527:SF14">
    <property type="entry name" value="PLIPASTATIN SYNTHASE SUBUNIT B"/>
    <property type="match status" value="1"/>
</dbReference>
<evidence type="ECO:0000256" key="2">
    <source>
        <dbReference type="ARBA" id="ARBA00006432"/>
    </source>
</evidence>
<dbReference type="Gene3D" id="1.10.1200.10">
    <property type="entry name" value="ACP-like"/>
    <property type="match status" value="1"/>
</dbReference>
<comment type="cofactor">
    <cofactor evidence="1">
        <name>pantetheine 4'-phosphate</name>
        <dbReference type="ChEBI" id="CHEBI:47942"/>
    </cofactor>
</comment>
<evidence type="ECO:0000313" key="6">
    <source>
        <dbReference type="EMBL" id="ROQ56314.1"/>
    </source>
</evidence>
<dbReference type="FunFam" id="1.10.1200.10:FF:000005">
    <property type="entry name" value="Nonribosomal peptide synthetase 1"/>
    <property type="match status" value="1"/>
</dbReference>
<feature type="non-terminal residue" evidence="6">
    <location>
        <position position="1"/>
    </location>
</feature>
<dbReference type="EMBL" id="RJUR01000001">
    <property type="protein sequence ID" value="ROQ56314.1"/>
    <property type="molecule type" value="Genomic_DNA"/>
</dbReference>
<evidence type="ECO:0000259" key="5">
    <source>
        <dbReference type="PROSITE" id="PS50075"/>
    </source>
</evidence>
<comment type="similarity">
    <text evidence="2">Belongs to the ATP-dependent AMP-binding enzyme family.</text>
</comment>
<dbReference type="Pfam" id="PF13193">
    <property type="entry name" value="AMP-binding_C"/>
    <property type="match status" value="1"/>
</dbReference>
<dbReference type="Proteomes" id="UP000269115">
    <property type="component" value="Unassembled WGS sequence"/>
</dbReference>
<dbReference type="Gene3D" id="3.30.300.30">
    <property type="match status" value="1"/>
</dbReference>
<dbReference type="PROSITE" id="PS50075">
    <property type="entry name" value="CARRIER"/>
    <property type="match status" value="1"/>
</dbReference>
<dbReference type="SUPFAM" id="SSF56801">
    <property type="entry name" value="Acetyl-CoA synthetase-like"/>
    <property type="match status" value="1"/>
</dbReference>
<dbReference type="InterPro" id="IPR045851">
    <property type="entry name" value="AMP-bd_C_sf"/>
</dbReference>
<dbReference type="Pfam" id="PF00501">
    <property type="entry name" value="AMP-binding"/>
    <property type="match status" value="1"/>
</dbReference>
<dbReference type="AlphaFoldDB" id="A0A9X8HNN5"/>
<dbReference type="InterPro" id="IPR025110">
    <property type="entry name" value="AMP-bd_C"/>
</dbReference>
<dbReference type="SMART" id="SM00823">
    <property type="entry name" value="PKS_PP"/>
    <property type="match status" value="1"/>
</dbReference>
<evidence type="ECO:0000256" key="4">
    <source>
        <dbReference type="ARBA" id="ARBA00022553"/>
    </source>
</evidence>
<gene>
    <name evidence="6" type="ORF">EDF85_0186</name>
</gene>
<proteinExistence type="inferred from homology"/>
<dbReference type="GO" id="GO:0005829">
    <property type="term" value="C:cytosol"/>
    <property type="evidence" value="ECO:0007669"/>
    <property type="project" value="TreeGrafter"/>
</dbReference>
<dbReference type="InterPro" id="IPR042099">
    <property type="entry name" value="ANL_N_sf"/>
</dbReference>
<organism evidence="6 7">
    <name type="scientific">Pseudomonas putida</name>
    <name type="common">Arthrobacter siderocapsulatus</name>
    <dbReference type="NCBI Taxonomy" id="303"/>
    <lineage>
        <taxon>Bacteria</taxon>
        <taxon>Pseudomonadati</taxon>
        <taxon>Pseudomonadota</taxon>
        <taxon>Gammaproteobacteria</taxon>
        <taxon>Pseudomonadales</taxon>
        <taxon>Pseudomonadaceae</taxon>
        <taxon>Pseudomonas</taxon>
    </lineage>
</organism>
<evidence type="ECO:0000256" key="3">
    <source>
        <dbReference type="ARBA" id="ARBA00022450"/>
    </source>
</evidence>
<comment type="caution">
    <text evidence="6">The sequence shown here is derived from an EMBL/GenBank/DDBJ whole genome shotgun (WGS) entry which is preliminary data.</text>
</comment>
<sequence>ASLKPWFERFGDQQPQLINMYGITETTVHVTYRPLSLADLQQDGVSPIGEVIPDLSWYLLDSDFNLAPPGCHGELHVGRAGLARGYHQRASLTALRFVPDPFDRSVQGGGRLYRTGDLARYRGDGVIEYVGRIDHQVKIRGFRIELGEIEARLQEHPAIREAVVLDIDGATGKQLVAYLLAAGPVEAAQQSALRIGLREHLKGVLPDYMVPAHLMFLEAWPLTGNGKLDRRALPRPDANQLQQAYVAPHSEREQQVAAIWAQVLQVEQVGLTDNFFELGGHSLLVLSVLSRLQLSLGLKVEPQVLFQYPVLAAFCEQLDQGNSVDFEDTLRRLDLFAEDLEDAQ</sequence>
<dbReference type="InterPro" id="IPR036736">
    <property type="entry name" value="ACP-like_sf"/>
</dbReference>
<dbReference type="GO" id="GO:0043041">
    <property type="term" value="P:amino acid activation for nonribosomal peptide biosynthetic process"/>
    <property type="evidence" value="ECO:0007669"/>
    <property type="project" value="TreeGrafter"/>
</dbReference>
<keyword evidence="4" id="KW-0597">Phosphoprotein</keyword>
<dbReference type="Gene3D" id="3.40.50.12780">
    <property type="entry name" value="N-terminal domain of ligase-like"/>
    <property type="match status" value="1"/>
</dbReference>
<name>A0A9X8HNN5_PSEPU</name>
<accession>A0A9X8HNN5</accession>
<evidence type="ECO:0000313" key="7">
    <source>
        <dbReference type="Proteomes" id="UP000269115"/>
    </source>
</evidence>
<dbReference type="InterPro" id="IPR009081">
    <property type="entry name" value="PP-bd_ACP"/>
</dbReference>
<dbReference type="FunFam" id="3.30.300.30:FF:000010">
    <property type="entry name" value="Enterobactin synthetase component F"/>
    <property type="match status" value="1"/>
</dbReference>
<protein>
    <submittedName>
        <fullName evidence="6">AMP-binding enzyme</fullName>
    </submittedName>
</protein>
<dbReference type="Pfam" id="PF00550">
    <property type="entry name" value="PP-binding"/>
    <property type="match status" value="1"/>
</dbReference>
<dbReference type="SUPFAM" id="SSF47336">
    <property type="entry name" value="ACP-like"/>
    <property type="match status" value="1"/>
</dbReference>
<keyword evidence="3" id="KW-0596">Phosphopantetheine</keyword>
<evidence type="ECO:0000256" key="1">
    <source>
        <dbReference type="ARBA" id="ARBA00001957"/>
    </source>
</evidence>
<dbReference type="InterPro" id="IPR020806">
    <property type="entry name" value="PKS_PP-bd"/>
</dbReference>
<feature type="domain" description="Carrier" evidence="5">
    <location>
        <begin position="247"/>
        <end position="322"/>
    </location>
</feature>
<dbReference type="GO" id="GO:0031177">
    <property type="term" value="F:phosphopantetheine binding"/>
    <property type="evidence" value="ECO:0007669"/>
    <property type="project" value="InterPro"/>
</dbReference>
<dbReference type="GO" id="GO:0044550">
    <property type="term" value="P:secondary metabolite biosynthetic process"/>
    <property type="evidence" value="ECO:0007669"/>
    <property type="project" value="TreeGrafter"/>
</dbReference>